<keyword evidence="7" id="KW-0812">Transmembrane</keyword>
<keyword evidence="3" id="KW-0442">Lipid degradation</keyword>
<proteinExistence type="predicted"/>
<reference evidence="9" key="2">
    <citation type="submission" date="2023-05" db="EMBL/GenBank/DDBJ databases">
        <authorList>
            <consortium name="Lawrence Berkeley National Laboratory"/>
            <person name="Steindorff A."/>
            <person name="Hensen N."/>
            <person name="Bonometti L."/>
            <person name="Westerberg I."/>
            <person name="Brannstrom I.O."/>
            <person name="Guillou S."/>
            <person name="Cros-Aarteil S."/>
            <person name="Calhoun S."/>
            <person name="Haridas S."/>
            <person name="Kuo A."/>
            <person name="Mondo S."/>
            <person name="Pangilinan J."/>
            <person name="Riley R."/>
            <person name="Labutti K."/>
            <person name="Andreopoulos B."/>
            <person name="Lipzen A."/>
            <person name="Chen C."/>
            <person name="Yanf M."/>
            <person name="Daum C."/>
            <person name="Ng V."/>
            <person name="Clum A."/>
            <person name="Ohm R."/>
            <person name="Martin F."/>
            <person name="Silar P."/>
            <person name="Natvig D."/>
            <person name="Lalanne C."/>
            <person name="Gautier V."/>
            <person name="Ament-Velasquez S.L."/>
            <person name="Kruys A."/>
            <person name="Hutchinson M.I."/>
            <person name="Powell A.J."/>
            <person name="Barry K."/>
            <person name="Miller A.N."/>
            <person name="Grigoriev I.V."/>
            <person name="Debuchy R."/>
            <person name="Gladieux P."/>
            <person name="Thoren M.H."/>
            <person name="Johannesson H."/>
        </authorList>
    </citation>
    <scope>NUCLEOTIDE SEQUENCE</scope>
    <source>
        <strain evidence="9">CBS 757.83</strain>
    </source>
</reference>
<feature type="domain" description="PNPLA" evidence="8">
    <location>
        <begin position="235"/>
        <end position="434"/>
    </location>
</feature>
<dbReference type="Proteomes" id="UP001305647">
    <property type="component" value="Unassembled WGS sequence"/>
</dbReference>
<evidence type="ECO:0000256" key="2">
    <source>
        <dbReference type="ARBA" id="ARBA00022801"/>
    </source>
</evidence>
<keyword evidence="10" id="KW-1185">Reference proteome</keyword>
<dbReference type="CDD" id="cd07229">
    <property type="entry name" value="Pat_TGL3_like"/>
    <property type="match status" value="1"/>
</dbReference>
<evidence type="ECO:0000313" key="10">
    <source>
        <dbReference type="Proteomes" id="UP001305647"/>
    </source>
</evidence>
<feature type="transmembrane region" description="Helical" evidence="7">
    <location>
        <begin position="6"/>
        <end position="24"/>
    </location>
</feature>
<sequence>MIGTWTCLGLIMFSLIISTLWRVARFWRRKMVAYLCSSSPIQTWADRLRNASTYDEWREAAQNLDSMLGLDMWRFNPTSKHYDFRLINQRLRLIQKSRHEGDVYGLLNILRSGLVRNLCNITSARLFNCSFAGTKRLIEEYVHQYVEAIRDILMLPPPPLDAGSRTEPAVETDARAEWEDGEITGDGGGADDDDAAGTEEALSERKGRMATATIPTQHKLDFIHDTRQGFGRSALVLQGGAIFGLCHLGVVKALFQQGLLPRIIIGTATGAMMAALVGVHPEEDLLRILTGDGIDLSAFGTKSNDPDQHSEQVVQSMWTRCATLGRRIQRFKNEGYFLDVKVLEDCIRANIGDLTFEEAYRRSKRILNITVVPAGQEGIPTLLNHITAPNVLVWTAAVASNASSSTFYGHRQTKILCKDVNGVVSPWAPAATVDFKHWTSASYTGRNAPLQRVASLFNVNHYIVSQARPYLIPFLQSDMHGPSVLGRRNKLTEAKAFTMHMIGFEMRHRLRQLDRLHLLPPSIRRFLVDENIPGGASLTLVPQISLRDFVRLLETPTKETLEYWILRGERSVWPAVAALRVRCAIEMELDRSYQDVKRFKASDLRRKASEIAQMRARLQREAGGHGRGAGVGAGSDIRPRSWSTSARYPGVPETK</sequence>
<organism evidence="9 10">
    <name type="scientific">Parathielavia hyrcaniae</name>
    <dbReference type="NCBI Taxonomy" id="113614"/>
    <lineage>
        <taxon>Eukaryota</taxon>
        <taxon>Fungi</taxon>
        <taxon>Dikarya</taxon>
        <taxon>Ascomycota</taxon>
        <taxon>Pezizomycotina</taxon>
        <taxon>Sordariomycetes</taxon>
        <taxon>Sordariomycetidae</taxon>
        <taxon>Sordariales</taxon>
        <taxon>Chaetomiaceae</taxon>
        <taxon>Parathielavia</taxon>
    </lineage>
</organism>
<dbReference type="InterPro" id="IPR016035">
    <property type="entry name" value="Acyl_Trfase/lysoPLipase"/>
</dbReference>
<gene>
    <name evidence="9" type="ORF">N658DRAFT_463475</name>
</gene>
<dbReference type="InterPro" id="IPR050301">
    <property type="entry name" value="NTE"/>
</dbReference>
<evidence type="ECO:0000256" key="4">
    <source>
        <dbReference type="ARBA" id="ARBA00023098"/>
    </source>
</evidence>
<evidence type="ECO:0000256" key="6">
    <source>
        <dbReference type="SAM" id="MobiDB-lite"/>
    </source>
</evidence>
<evidence type="ECO:0000313" key="9">
    <source>
        <dbReference type="EMBL" id="KAK4105800.1"/>
    </source>
</evidence>
<keyword evidence="4" id="KW-0443">Lipid metabolism</keyword>
<keyword evidence="7" id="KW-1133">Transmembrane helix</keyword>
<comment type="caution">
    <text evidence="5">Lacks conserved residue(s) required for the propagation of feature annotation.</text>
</comment>
<feature type="transmembrane region" description="Helical" evidence="7">
    <location>
        <begin position="234"/>
        <end position="254"/>
    </location>
</feature>
<dbReference type="GO" id="GO:0004806">
    <property type="term" value="F:triacylglycerol lipase activity"/>
    <property type="evidence" value="ECO:0007669"/>
    <property type="project" value="InterPro"/>
</dbReference>
<comment type="caution">
    <text evidence="9">The sequence shown here is derived from an EMBL/GenBank/DDBJ whole genome shotgun (WGS) entry which is preliminary data.</text>
</comment>
<dbReference type="SUPFAM" id="SSF52151">
    <property type="entry name" value="FabD/lysophospholipase-like"/>
    <property type="match status" value="1"/>
</dbReference>
<feature type="region of interest" description="Disordered" evidence="6">
    <location>
        <begin position="618"/>
        <end position="655"/>
    </location>
</feature>
<dbReference type="Gene3D" id="3.40.1090.10">
    <property type="entry name" value="Cytosolic phospholipase A2 catalytic domain"/>
    <property type="match status" value="1"/>
</dbReference>
<comment type="function">
    <text evidence="1">Probable lipid hydrolase.</text>
</comment>
<reference evidence="9" key="1">
    <citation type="journal article" date="2023" name="Mol. Phylogenet. Evol.">
        <title>Genome-scale phylogeny and comparative genomics of the fungal order Sordariales.</title>
        <authorList>
            <person name="Hensen N."/>
            <person name="Bonometti L."/>
            <person name="Westerberg I."/>
            <person name="Brannstrom I.O."/>
            <person name="Guillou S."/>
            <person name="Cros-Aarteil S."/>
            <person name="Calhoun S."/>
            <person name="Haridas S."/>
            <person name="Kuo A."/>
            <person name="Mondo S."/>
            <person name="Pangilinan J."/>
            <person name="Riley R."/>
            <person name="LaButti K."/>
            <person name="Andreopoulos B."/>
            <person name="Lipzen A."/>
            <person name="Chen C."/>
            <person name="Yan M."/>
            <person name="Daum C."/>
            <person name="Ng V."/>
            <person name="Clum A."/>
            <person name="Steindorff A."/>
            <person name="Ohm R.A."/>
            <person name="Martin F."/>
            <person name="Silar P."/>
            <person name="Natvig D.O."/>
            <person name="Lalanne C."/>
            <person name="Gautier V."/>
            <person name="Ament-Velasquez S.L."/>
            <person name="Kruys A."/>
            <person name="Hutchinson M.I."/>
            <person name="Powell A.J."/>
            <person name="Barry K."/>
            <person name="Miller A.N."/>
            <person name="Grigoriev I.V."/>
            <person name="Debuchy R."/>
            <person name="Gladieux P."/>
            <person name="Hiltunen Thoren M."/>
            <person name="Johannesson H."/>
        </authorList>
    </citation>
    <scope>NUCLEOTIDE SEQUENCE</scope>
    <source>
        <strain evidence="9">CBS 757.83</strain>
    </source>
</reference>
<dbReference type="Pfam" id="PF11815">
    <property type="entry name" value="DUF3336"/>
    <property type="match status" value="1"/>
</dbReference>
<keyword evidence="2" id="KW-0378">Hydrolase</keyword>
<feature type="compositionally biased region" description="Acidic residues" evidence="6">
    <location>
        <begin position="179"/>
        <end position="197"/>
    </location>
</feature>
<feature type="region of interest" description="Disordered" evidence="6">
    <location>
        <begin position="160"/>
        <end position="207"/>
    </location>
</feature>
<dbReference type="GO" id="GO:0006641">
    <property type="term" value="P:triglyceride metabolic process"/>
    <property type="evidence" value="ECO:0007669"/>
    <property type="project" value="UniProtKB-ARBA"/>
</dbReference>
<dbReference type="Pfam" id="PF01734">
    <property type="entry name" value="Patatin"/>
    <property type="match status" value="1"/>
</dbReference>
<evidence type="ECO:0000256" key="1">
    <source>
        <dbReference type="ARBA" id="ARBA00002682"/>
    </source>
</evidence>
<protein>
    <recommendedName>
        <fullName evidence="8">PNPLA domain-containing protein</fullName>
    </recommendedName>
</protein>
<dbReference type="EMBL" id="MU863625">
    <property type="protein sequence ID" value="KAK4105800.1"/>
    <property type="molecule type" value="Genomic_DNA"/>
</dbReference>
<dbReference type="AlphaFoldDB" id="A0AAN6QCM7"/>
<dbReference type="PANTHER" id="PTHR14226">
    <property type="entry name" value="NEUROPATHY TARGET ESTERASE/SWISS CHEESE D.MELANOGASTER"/>
    <property type="match status" value="1"/>
</dbReference>
<dbReference type="PROSITE" id="PS51635">
    <property type="entry name" value="PNPLA"/>
    <property type="match status" value="1"/>
</dbReference>
<dbReference type="PANTHER" id="PTHR14226:SF44">
    <property type="entry name" value="TRIACYLGLYCEROL LIPASE 3"/>
    <property type="match status" value="1"/>
</dbReference>
<evidence type="ECO:0000259" key="8">
    <source>
        <dbReference type="PROSITE" id="PS51635"/>
    </source>
</evidence>
<name>A0AAN6QCM7_9PEZI</name>
<evidence type="ECO:0000256" key="5">
    <source>
        <dbReference type="PROSITE-ProRule" id="PRU01161"/>
    </source>
</evidence>
<keyword evidence="7" id="KW-0472">Membrane</keyword>
<accession>A0AAN6QCM7</accession>
<evidence type="ECO:0000256" key="3">
    <source>
        <dbReference type="ARBA" id="ARBA00022963"/>
    </source>
</evidence>
<dbReference type="InterPro" id="IPR002641">
    <property type="entry name" value="PNPLA_dom"/>
</dbReference>
<dbReference type="InterPro" id="IPR021771">
    <property type="entry name" value="Triacylglycerol_lipase_N"/>
</dbReference>
<dbReference type="GO" id="GO:0016042">
    <property type="term" value="P:lipid catabolic process"/>
    <property type="evidence" value="ECO:0007669"/>
    <property type="project" value="UniProtKB-KW"/>
</dbReference>
<evidence type="ECO:0000256" key="7">
    <source>
        <dbReference type="SAM" id="Phobius"/>
    </source>
</evidence>
<feature type="transmembrane region" description="Helical" evidence="7">
    <location>
        <begin position="260"/>
        <end position="279"/>
    </location>
</feature>